<dbReference type="Proteomes" id="UP000294802">
    <property type="component" value="Unassembled WGS sequence"/>
</dbReference>
<evidence type="ECO:0000313" key="2">
    <source>
        <dbReference type="Proteomes" id="UP000294802"/>
    </source>
</evidence>
<dbReference type="GO" id="GO:0045149">
    <property type="term" value="P:acetoin metabolic process"/>
    <property type="evidence" value="ECO:0007669"/>
    <property type="project" value="InterPro"/>
</dbReference>
<dbReference type="InterPro" id="IPR023696">
    <property type="entry name" value="Ureohydrolase_dom_sf"/>
</dbReference>
<dbReference type="EMBL" id="SCWB01000049">
    <property type="protein sequence ID" value="TDM05035.1"/>
    <property type="molecule type" value="Genomic_DNA"/>
</dbReference>
<gene>
    <name evidence="1" type="ORF">ERX29_10830</name>
</gene>
<dbReference type="InterPro" id="IPR003085">
    <property type="entry name" value="AcuC"/>
</dbReference>
<sequence>VIMFGGGGYNIWRVVPRAWSHVFLSLIDQPIQSGYLPLEWINKWKHYSSELLPKRWEDRLNDYTYVPRTKEISEKNKKLALHIASWYESTRQ</sequence>
<name>A0A4R6BRX2_9STAP</name>
<feature type="non-terminal residue" evidence="1">
    <location>
        <position position="1"/>
    </location>
</feature>
<reference evidence="1 2" key="1">
    <citation type="submission" date="2019-01" db="EMBL/GenBank/DDBJ databases">
        <title>Draft genome sequences of the type strains of six Macrococcus species.</title>
        <authorList>
            <person name="Mazhar S."/>
            <person name="Altermann E."/>
            <person name="Hill C."/>
            <person name="Mcauliffe O."/>
        </authorList>
    </citation>
    <scope>NUCLEOTIDE SEQUENCE [LARGE SCALE GENOMIC DNA]</scope>
    <source>
        <strain evidence="1 2">CCM4815</strain>
    </source>
</reference>
<organism evidence="1 2">
    <name type="scientific">Macrococcus lamae</name>
    <dbReference type="NCBI Taxonomy" id="198484"/>
    <lineage>
        <taxon>Bacteria</taxon>
        <taxon>Bacillati</taxon>
        <taxon>Bacillota</taxon>
        <taxon>Bacilli</taxon>
        <taxon>Bacillales</taxon>
        <taxon>Staphylococcaceae</taxon>
        <taxon>Macrococcus</taxon>
    </lineage>
</organism>
<accession>A0A4R6BRX2</accession>
<proteinExistence type="predicted"/>
<keyword evidence="2" id="KW-1185">Reference proteome</keyword>
<comment type="caution">
    <text evidence="1">The sequence shown here is derived from an EMBL/GenBank/DDBJ whole genome shotgun (WGS) entry which is preliminary data.</text>
</comment>
<evidence type="ECO:0000313" key="1">
    <source>
        <dbReference type="EMBL" id="TDM05035.1"/>
    </source>
</evidence>
<protein>
    <submittedName>
        <fullName evidence="1">Acetoin utilization protein AcuC</fullName>
    </submittedName>
</protein>
<dbReference type="SUPFAM" id="SSF52768">
    <property type="entry name" value="Arginase/deacetylase"/>
    <property type="match status" value="1"/>
</dbReference>
<dbReference type="PRINTS" id="PR01272">
    <property type="entry name" value="ACUCPROTEIN"/>
</dbReference>
<dbReference type="AlphaFoldDB" id="A0A4R6BRX2"/>